<feature type="chain" id="PRO_5022864703" description="WD40-like Beta Propeller Repeat" evidence="1">
    <location>
        <begin position="23"/>
        <end position="329"/>
    </location>
</feature>
<dbReference type="SUPFAM" id="SSF75011">
    <property type="entry name" value="3-carboxy-cis,cis-mucoante lactonizing enzyme"/>
    <property type="match status" value="1"/>
</dbReference>
<comment type="caution">
    <text evidence="2">The sequence shown here is derived from an EMBL/GenBank/DDBJ whole genome shotgun (WGS) entry which is preliminary data.</text>
</comment>
<organism evidence="2 3">
    <name type="scientific">Candidatus Mcinerneyibacterium aminivorans</name>
    <dbReference type="NCBI Taxonomy" id="2703815"/>
    <lineage>
        <taxon>Bacteria</taxon>
        <taxon>Candidatus Macinerneyibacteriota</taxon>
        <taxon>Candidatus Mcinerneyibacteria</taxon>
        <taxon>Candidatus Mcinerneyibacteriales</taxon>
        <taxon>Candidatus Mcinerneyibacteriaceae</taxon>
        <taxon>Candidatus Mcinerneyibacterium</taxon>
    </lineage>
</organism>
<dbReference type="InterPro" id="IPR011659">
    <property type="entry name" value="WD40"/>
</dbReference>
<feature type="signal peptide" evidence="1">
    <location>
        <begin position="1"/>
        <end position="22"/>
    </location>
</feature>
<name>A0A5D0MJL1_9BACT</name>
<dbReference type="AlphaFoldDB" id="A0A5D0MJL1"/>
<dbReference type="Gene3D" id="2.120.10.30">
    <property type="entry name" value="TolB, C-terminal domain"/>
    <property type="match status" value="1"/>
</dbReference>
<dbReference type="InterPro" id="IPR011042">
    <property type="entry name" value="6-blade_b-propeller_TolB-like"/>
</dbReference>
<evidence type="ECO:0000313" key="2">
    <source>
        <dbReference type="EMBL" id="TYB31721.1"/>
    </source>
</evidence>
<dbReference type="Proteomes" id="UP000324143">
    <property type="component" value="Unassembled WGS sequence"/>
</dbReference>
<evidence type="ECO:0000313" key="3">
    <source>
        <dbReference type="Proteomes" id="UP000324143"/>
    </source>
</evidence>
<evidence type="ECO:0000256" key="1">
    <source>
        <dbReference type="SAM" id="SignalP"/>
    </source>
</evidence>
<dbReference type="Pfam" id="PF07676">
    <property type="entry name" value="PD40"/>
    <property type="match status" value="2"/>
</dbReference>
<accession>A0A5D0MJL1</accession>
<dbReference type="EMBL" id="VSIX01000029">
    <property type="protein sequence ID" value="TYB31721.1"/>
    <property type="molecule type" value="Genomic_DNA"/>
</dbReference>
<reference evidence="2" key="1">
    <citation type="submission" date="2019-08" db="EMBL/GenBank/DDBJ databases">
        <title>Genomic characterization of a novel candidate phylum (ARYD3) from a high temperature, high salinity tertiary oil reservoir in north central Oklahoma, USA.</title>
        <authorList>
            <person name="Youssef N.H."/>
            <person name="Yadav A."/>
            <person name="Elshahed M.S."/>
        </authorList>
    </citation>
    <scope>NUCLEOTIDE SEQUENCE [LARGE SCALE GENOMIC DNA]</scope>
    <source>
        <strain evidence="2">ARYD3</strain>
    </source>
</reference>
<proteinExistence type="predicted"/>
<evidence type="ECO:0008006" key="4">
    <source>
        <dbReference type="Google" id="ProtNLM"/>
    </source>
</evidence>
<keyword evidence="3" id="KW-1185">Reference proteome</keyword>
<sequence>MKFKVFLMVILLIFVLFASVNAKGDSDTKLLDRKGMIIGENPPKDKPELFAKGIVSTGMFERDITFSPDYSQCYFRIQLGGRATIITLKQKNRKWTKPHVAEFSGIYNDMEPHISPDGKYLYFVSNRPMDDSKQPLDETNIWRMKKNGKKWGKPEPLGEKINGRGNVYYPSVTKNNQLYFTRRDENNNEYIFVSDYENGKFKNPVKLPDTINSGKYQFNAAISPDGDYIIVPVFGRKDSIGATDYYISFKKDDKWGKLKNLGSMINSEKSEYAPYITPDGKYLFFQSQQGSIKNMEKMSYEKLKKIFKNPRNGLSDIYWISTEFLYELK</sequence>
<keyword evidence="1" id="KW-0732">Signal</keyword>
<protein>
    <recommendedName>
        <fullName evidence="4">WD40-like Beta Propeller Repeat</fullName>
    </recommendedName>
</protein>
<gene>
    <name evidence="2" type="ORF">FXF47_02305</name>
</gene>